<name>A0A915I6V9_ROMCU</name>
<sequence>EQTRVNDNDGRLKFFLSVLKEPNSPLIFYLQNCQERAGALFSDVGLSYFADPVSSSQLLRQIFERLSMEVLESDVSLDEIAAPTLTAGYFYFDKQTTFPILKNQIACRGKFETPGITLDFKDLGTSTEQKGPVKTAAKDYLPIYLSLLDSVYERCDFDYDAYFSNLRTKVLGKSVLFVQTITSTNPVCNR</sequence>
<protein>
    <submittedName>
        <fullName evidence="2">Uncharacterized protein</fullName>
    </submittedName>
</protein>
<reference evidence="2" key="1">
    <citation type="submission" date="2022-11" db="UniProtKB">
        <authorList>
            <consortium name="WormBaseParasite"/>
        </authorList>
    </citation>
    <scope>IDENTIFICATION</scope>
</reference>
<keyword evidence="1" id="KW-1185">Reference proteome</keyword>
<proteinExistence type="predicted"/>
<organism evidence="1 2">
    <name type="scientific">Romanomermis culicivorax</name>
    <name type="common">Nematode worm</name>
    <dbReference type="NCBI Taxonomy" id="13658"/>
    <lineage>
        <taxon>Eukaryota</taxon>
        <taxon>Metazoa</taxon>
        <taxon>Ecdysozoa</taxon>
        <taxon>Nematoda</taxon>
        <taxon>Enoplea</taxon>
        <taxon>Dorylaimia</taxon>
        <taxon>Mermithida</taxon>
        <taxon>Mermithoidea</taxon>
        <taxon>Mermithidae</taxon>
        <taxon>Romanomermis</taxon>
    </lineage>
</organism>
<evidence type="ECO:0000313" key="1">
    <source>
        <dbReference type="Proteomes" id="UP000887565"/>
    </source>
</evidence>
<dbReference type="Proteomes" id="UP000887565">
    <property type="component" value="Unplaced"/>
</dbReference>
<accession>A0A915I6V9</accession>
<evidence type="ECO:0000313" key="2">
    <source>
        <dbReference type="WBParaSite" id="nRc.2.0.1.t09501-RA"/>
    </source>
</evidence>
<dbReference type="AlphaFoldDB" id="A0A915I6V9"/>
<dbReference type="WBParaSite" id="nRc.2.0.1.t09501-RA">
    <property type="protein sequence ID" value="nRc.2.0.1.t09501-RA"/>
    <property type="gene ID" value="nRc.2.0.1.g09501"/>
</dbReference>